<dbReference type="InterPro" id="IPR036457">
    <property type="entry name" value="PPM-type-like_dom_sf"/>
</dbReference>
<name>A0A2T0Q9P0_9ACTN</name>
<feature type="domain" description="PPM-type phosphatase" evidence="1">
    <location>
        <begin position="33"/>
        <end position="252"/>
    </location>
</feature>
<evidence type="ECO:0000259" key="1">
    <source>
        <dbReference type="PROSITE" id="PS51746"/>
    </source>
</evidence>
<accession>A0A2T0Q9P0</accession>
<dbReference type="Pfam" id="PF13672">
    <property type="entry name" value="PP2C_2"/>
    <property type="match status" value="1"/>
</dbReference>
<evidence type="ECO:0000313" key="2">
    <source>
        <dbReference type="EMBL" id="PRY00557.1"/>
    </source>
</evidence>
<organism evidence="2 3">
    <name type="scientific">Allonocardiopsis opalescens</name>
    <dbReference type="NCBI Taxonomy" id="1144618"/>
    <lineage>
        <taxon>Bacteria</taxon>
        <taxon>Bacillati</taxon>
        <taxon>Actinomycetota</taxon>
        <taxon>Actinomycetes</taxon>
        <taxon>Streptosporangiales</taxon>
        <taxon>Allonocardiopsis</taxon>
    </lineage>
</organism>
<dbReference type="Gene3D" id="3.60.40.10">
    <property type="entry name" value="PPM-type phosphatase domain"/>
    <property type="match status" value="1"/>
</dbReference>
<dbReference type="OrthoDB" id="9801841at2"/>
<dbReference type="PANTHER" id="PTHR47992">
    <property type="entry name" value="PROTEIN PHOSPHATASE"/>
    <property type="match status" value="1"/>
</dbReference>
<protein>
    <submittedName>
        <fullName evidence="2">Serine/threonine protein phosphatase PrpC</fullName>
    </submittedName>
</protein>
<dbReference type="AlphaFoldDB" id="A0A2T0Q9P0"/>
<dbReference type="PROSITE" id="PS51746">
    <property type="entry name" value="PPM_2"/>
    <property type="match status" value="1"/>
</dbReference>
<dbReference type="InterPro" id="IPR001932">
    <property type="entry name" value="PPM-type_phosphatase-like_dom"/>
</dbReference>
<proteinExistence type="predicted"/>
<gene>
    <name evidence="2" type="ORF">CLV72_102188</name>
</gene>
<dbReference type="GO" id="GO:0004722">
    <property type="term" value="F:protein serine/threonine phosphatase activity"/>
    <property type="evidence" value="ECO:0007669"/>
    <property type="project" value="InterPro"/>
</dbReference>
<dbReference type="CDD" id="cd00143">
    <property type="entry name" value="PP2Cc"/>
    <property type="match status" value="1"/>
</dbReference>
<sequence length="253" mass="26250">MAVDQAAVTVTAMTHRGAVREGNEDALVVGSLTASSVSMSAPMRVSLSPNVPAVVAVADGLGGHAAGEVAASHTVQRFAEQGEWQEGKETISELLRAIDAELQEYAEDNPDHSGLGTTIAGLLFAGEEIFWFNVGDSRAYRLHPDKLQQLSQDDSPAVPGAEPGTLAAVTNLITQSLGGSAGELEPHVGTDSPEESASWLLCSDGLSDLVEGTDMVRLISEAPDDSSAVTALWKAAMDAGGRDNISIALVRMG</sequence>
<dbReference type="Proteomes" id="UP000237846">
    <property type="component" value="Unassembled WGS sequence"/>
</dbReference>
<dbReference type="SUPFAM" id="SSF81606">
    <property type="entry name" value="PP2C-like"/>
    <property type="match status" value="1"/>
</dbReference>
<dbReference type="InterPro" id="IPR015655">
    <property type="entry name" value="PP2C"/>
</dbReference>
<reference evidence="2 3" key="1">
    <citation type="submission" date="2018-03" db="EMBL/GenBank/DDBJ databases">
        <title>Genomic Encyclopedia of Archaeal and Bacterial Type Strains, Phase II (KMG-II): from individual species to whole genera.</title>
        <authorList>
            <person name="Goeker M."/>
        </authorList>
    </citation>
    <scope>NUCLEOTIDE SEQUENCE [LARGE SCALE GENOMIC DNA]</scope>
    <source>
        <strain evidence="2 3">DSM 45601</strain>
    </source>
</reference>
<evidence type="ECO:0000313" key="3">
    <source>
        <dbReference type="Proteomes" id="UP000237846"/>
    </source>
</evidence>
<dbReference type="SMART" id="SM00331">
    <property type="entry name" value="PP2C_SIG"/>
    <property type="match status" value="1"/>
</dbReference>
<dbReference type="EMBL" id="PVZC01000002">
    <property type="protein sequence ID" value="PRY00557.1"/>
    <property type="molecule type" value="Genomic_DNA"/>
</dbReference>
<keyword evidence="3" id="KW-1185">Reference proteome</keyword>
<comment type="caution">
    <text evidence="2">The sequence shown here is derived from an EMBL/GenBank/DDBJ whole genome shotgun (WGS) entry which is preliminary data.</text>
</comment>
<dbReference type="RefSeq" id="WP_106242124.1">
    <property type="nucleotide sequence ID" value="NZ_PVZC01000002.1"/>
</dbReference>
<dbReference type="SMART" id="SM00332">
    <property type="entry name" value="PP2Cc"/>
    <property type="match status" value="1"/>
</dbReference>